<sequence>MLFYFIRYFVLDFQSELKTNRRTVLNNDSNVALVLEAALQINDRPVLITLVNDGYLNMVESWVCNTKHMGFHKQVIMITTSENATQKIKALSPYITVVVLNVDKSMNEHQVYSHVGYVKIMILRTQIQLALLQNDIELYSFECDSVFLANPLPTLRAHSEKHDIVFISNYKSPKAINGGFLYLFPTPATKATFEQLNRMMLKLSEKIKFEPSNKTIPTYENDQVYLSKLVLEKYAGLKSIILPFSVFPDGKWYEISEQNRKLTKPYLIHNNWIMGNKAKEERARKWGHWFLKEDGSCDVDEVKKIIKF</sequence>
<dbReference type="Proteomes" id="UP000507470">
    <property type="component" value="Unassembled WGS sequence"/>
</dbReference>
<dbReference type="EMBL" id="CACVKT020005206">
    <property type="protein sequence ID" value="CAC5393654.1"/>
    <property type="molecule type" value="Genomic_DNA"/>
</dbReference>
<proteinExistence type="predicted"/>
<dbReference type="OrthoDB" id="1712432at2759"/>
<gene>
    <name evidence="2" type="ORF">MCOR_28499</name>
</gene>
<dbReference type="Pfam" id="PF03407">
    <property type="entry name" value="Nucleotid_trans"/>
    <property type="match status" value="1"/>
</dbReference>
<name>A0A6J8CF56_MYTCO</name>
<evidence type="ECO:0000313" key="3">
    <source>
        <dbReference type="Proteomes" id="UP000507470"/>
    </source>
</evidence>
<evidence type="ECO:0000259" key="1">
    <source>
        <dbReference type="Pfam" id="PF03407"/>
    </source>
</evidence>
<feature type="domain" description="Nucleotide-diphospho-sugar transferase" evidence="1">
    <location>
        <begin position="72"/>
        <end position="282"/>
    </location>
</feature>
<dbReference type="PANTHER" id="PTHR47032">
    <property type="entry name" value="UDP-D-XYLOSE:L-FUCOSE ALPHA-1,3-D-XYLOSYLTRANSFERASE-RELATED"/>
    <property type="match status" value="1"/>
</dbReference>
<reference evidence="2 3" key="1">
    <citation type="submission" date="2020-06" db="EMBL/GenBank/DDBJ databases">
        <authorList>
            <person name="Li R."/>
            <person name="Bekaert M."/>
        </authorList>
    </citation>
    <scope>NUCLEOTIDE SEQUENCE [LARGE SCALE GENOMIC DNA]</scope>
    <source>
        <strain evidence="3">wild</strain>
    </source>
</reference>
<keyword evidence="3" id="KW-1185">Reference proteome</keyword>
<dbReference type="GO" id="GO:0005794">
    <property type="term" value="C:Golgi apparatus"/>
    <property type="evidence" value="ECO:0007669"/>
    <property type="project" value="TreeGrafter"/>
</dbReference>
<organism evidence="2 3">
    <name type="scientific">Mytilus coruscus</name>
    <name type="common">Sea mussel</name>
    <dbReference type="NCBI Taxonomy" id="42192"/>
    <lineage>
        <taxon>Eukaryota</taxon>
        <taxon>Metazoa</taxon>
        <taxon>Spiralia</taxon>
        <taxon>Lophotrochozoa</taxon>
        <taxon>Mollusca</taxon>
        <taxon>Bivalvia</taxon>
        <taxon>Autobranchia</taxon>
        <taxon>Pteriomorphia</taxon>
        <taxon>Mytilida</taxon>
        <taxon>Mytiloidea</taxon>
        <taxon>Mytilidae</taxon>
        <taxon>Mytilinae</taxon>
        <taxon>Mytilus</taxon>
    </lineage>
</organism>
<accession>A0A6J8CF56</accession>
<dbReference type="InterPro" id="IPR005069">
    <property type="entry name" value="Nucl-diP-sugar_transferase"/>
</dbReference>
<evidence type="ECO:0000313" key="2">
    <source>
        <dbReference type="EMBL" id="CAC5393654.1"/>
    </source>
</evidence>
<dbReference type="InterPro" id="IPR052636">
    <property type="entry name" value="UDP-D-xylose:L-fucose_XylT"/>
</dbReference>
<protein>
    <recommendedName>
        <fullName evidence="1">Nucleotide-diphospho-sugar transferase domain-containing protein</fullName>
    </recommendedName>
</protein>
<dbReference type="PANTHER" id="PTHR47032:SF1">
    <property type="entry name" value="UDP-D-XYLOSE:L-FUCOSE ALPHA-1,3-D-XYLOSYLTRANSFERASE-RELATED"/>
    <property type="match status" value="1"/>
</dbReference>
<dbReference type="GO" id="GO:0016757">
    <property type="term" value="F:glycosyltransferase activity"/>
    <property type="evidence" value="ECO:0007669"/>
    <property type="project" value="TreeGrafter"/>
</dbReference>
<dbReference type="AlphaFoldDB" id="A0A6J8CF56"/>